<proteinExistence type="predicted"/>
<keyword evidence="4" id="KW-1003">Cell membrane</keyword>
<dbReference type="SUPFAM" id="SSF158472">
    <property type="entry name" value="HAMP domain-like"/>
    <property type="match status" value="1"/>
</dbReference>
<dbReference type="PROSITE" id="PS50885">
    <property type="entry name" value="HAMP"/>
    <property type="match status" value="1"/>
</dbReference>
<dbReference type="InterPro" id="IPR003594">
    <property type="entry name" value="HATPase_dom"/>
</dbReference>
<evidence type="ECO:0000256" key="6">
    <source>
        <dbReference type="ARBA" id="ARBA00022679"/>
    </source>
</evidence>
<sequence>MFYSLKNRLIAFFVLLLVLSFSAVSFLIFNESRSMIRNYIESSALEKMDEYGSFVNMALMQIYDLSSIVFNSDATKTWDNTLIDPNVSDGEKMLANIDMSQFLTRATNSYSSISSVLIYRQEGLWVGTDNQVMEDSSFLQESWYQQFKQKGDRWVNAHTDEFEAKRSSPYKVVSLLLPIGTFEPSIARNVMKVNVNEQFFLEPLNRIHLGDSGTIFLLDEEGQPILSQDDYKTHTQEVQKVEEIRNSQSMQGVVYVDNERGYTDILVYKKLKESNWMLVCFVPENELFAKLNKLRTSIFFVASLLLIAAIIIATSLSYGITKPLSRLASAMRYVQQGDFSLAESRIPPERSVRNEVGFVTSTFRHMVGQLRHHIKMEFELKLLRQRAEYKALLMQINPHFLFNTLELLSSLAIQQRTQDTVRVIESLGKMLRFSLRSNDDIVPLSEEMQYVKHYASILQIRFREKLTVSIEMNAGPELERLHIVKFILQPLLENAVKYSFQQQTEAEVRVTVGTHEGKLSLCVSDNGPGMQPDLVQSLYAEARAMHVDQILNSRTRQIGLRNVLARCQLYYGELFTFVIDSNPGEGTRIELCLPIQEGKQDVSSHDRG</sequence>
<dbReference type="Gene3D" id="3.30.565.10">
    <property type="entry name" value="Histidine kinase-like ATPase, C-terminal domain"/>
    <property type="match status" value="1"/>
</dbReference>
<comment type="catalytic activity">
    <reaction evidence="1">
        <text>ATP + protein L-histidine = ADP + protein N-phospho-L-histidine.</text>
        <dbReference type="EC" id="2.7.13.3"/>
    </reaction>
</comment>
<evidence type="ECO:0000256" key="4">
    <source>
        <dbReference type="ARBA" id="ARBA00022475"/>
    </source>
</evidence>
<keyword evidence="8 15" id="KW-0418">Kinase</keyword>
<evidence type="ECO:0000256" key="2">
    <source>
        <dbReference type="ARBA" id="ARBA00004651"/>
    </source>
</evidence>
<dbReference type="SMART" id="SM00387">
    <property type="entry name" value="HATPase_c"/>
    <property type="match status" value="1"/>
</dbReference>
<reference evidence="15 16" key="1">
    <citation type="journal article" date="2024" name="Int. J. Syst. Evol. Microbiol.">
        <title>Paenibacillus hexagrammi sp. nov., a novel bacterium isolated from the gut content of Hexagrammos agrammus.</title>
        <authorList>
            <person name="Jung H.K."/>
            <person name="Kim D.G."/>
            <person name="Zin H."/>
            <person name="Park J."/>
            <person name="Jung H."/>
            <person name="Kim Y.O."/>
            <person name="Kong H.J."/>
            <person name="Kim J.W."/>
            <person name="Kim Y.S."/>
        </authorList>
    </citation>
    <scope>NUCLEOTIDE SEQUENCE [LARGE SCALE GENOMIC DNA]</scope>
    <source>
        <strain evidence="15 16">YPD9-1</strain>
    </source>
</reference>
<keyword evidence="9" id="KW-0067">ATP-binding</keyword>
<dbReference type="InterPro" id="IPR050640">
    <property type="entry name" value="Bact_2-comp_sensor_kinase"/>
</dbReference>
<dbReference type="PANTHER" id="PTHR34220:SF7">
    <property type="entry name" value="SENSOR HISTIDINE KINASE YPDA"/>
    <property type="match status" value="1"/>
</dbReference>
<keyword evidence="16" id="KW-1185">Reference proteome</keyword>
<evidence type="ECO:0000256" key="5">
    <source>
        <dbReference type="ARBA" id="ARBA00022553"/>
    </source>
</evidence>
<dbReference type="Pfam" id="PF02518">
    <property type="entry name" value="HATPase_c"/>
    <property type="match status" value="1"/>
</dbReference>
<dbReference type="EMBL" id="CP090978">
    <property type="protein sequence ID" value="UJF33423.1"/>
    <property type="molecule type" value="Genomic_DNA"/>
</dbReference>
<dbReference type="CDD" id="cd18774">
    <property type="entry name" value="PDC2_HK_sensor"/>
    <property type="match status" value="1"/>
</dbReference>
<evidence type="ECO:0000313" key="15">
    <source>
        <dbReference type="EMBL" id="UJF33423.1"/>
    </source>
</evidence>
<feature type="transmembrane region" description="Helical" evidence="12">
    <location>
        <begin position="298"/>
        <end position="321"/>
    </location>
</feature>
<keyword evidence="10" id="KW-0902">Two-component regulatory system</keyword>
<gene>
    <name evidence="15" type="ORF">L0M14_28615</name>
</gene>
<name>A0ABY3SI22_9BACL</name>
<dbReference type="InterPro" id="IPR010559">
    <property type="entry name" value="Sig_transdc_His_kin_internal"/>
</dbReference>
<organism evidence="15 16">
    <name type="scientific">Paenibacillus hexagrammi</name>
    <dbReference type="NCBI Taxonomy" id="2908839"/>
    <lineage>
        <taxon>Bacteria</taxon>
        <taxon>Bacillati</taxon>
        <taxon>Bacillota</taxon>
        <taxon>Bacilli</taxon>
        <taxon>Bacillales</taxon>
        <taxon>Paenibacillaceae</taxon>
        <taxon>Paenibacillus</taxon>
    </lineage>
</organism>
<dbReference type="CDD" id="cd06225">
    <property type="entry name" value="HAMP"/>
    <property type="match status" value="1"/>
</dbReference>
<evidence type="ECO:0000256" key="3">
    <source>
        <dbReference type="ARBA" id="ARBA00012438"/>
    </source>
</evidence>
<evidence type="ECO:0000259" key="13">
    <source>
        <dbReference type="PROSITE" id="PS50109"/>
    </source>
</evidence>
<protein>
    <recommendedName>
        <fullName evidence="3">histidine kinase</fullName>
        <ecNumber evidence="3">2.7.13.3</ecNumber>
    </recommendedName>
</protein>
<comment type="subcellular location">
    <subcellularLocation>
        <location evidence="2">Cell membrane</location>
        <topology evidence="2">Multi-pass membrane protein</topology>
    </subcellularLocation>
</comment>
<dbReference type="PANTHER" id="PTHR34220">
    <property type="entry name" value="SENSOR HISTIDINE KINASE YPDA"/>
    <property type="match status" value="1"/>
</dbReference>
<keyword evidence="5" id="KW-0597">Phosphoprotein</keyword>
<evidence type="ECO:0000259" key="14">
    <source>
        <dbReference type="PROSITE" id="PS50885"/>
    </source>
</evidence>
<dbReference type="Gene3D" id="6.10.340.10">
    <property type="match status" value="1"/>
</dbReference>
<dbReference type="Gene3D" id="3.30.450.20">
    <property type="entry name" value="PAS domain"/>
    <property type="match status" value="1"/>
</dbReference>
<dbReference type="Pfam" id="PF00672">
    <property type="entry name" value="HAMP"/>
    <property type="match status" value="1"/>
</dbReference>
<evidence type="ECO:0000256" key="11">
    <source>
        <dbReference type="ARBA" id="ARBA00023136"/>
    </source>
</evidence>
<evidence type="ECO:0000256" key="7">
    <source>
        <dbReference type="ARBA" id="ARBA00022741"/>
    </source>
</evidence>
<accession>A0ABY3SI22</accession>
<dbReference type="SUPFAM" id="SSF55874">
    <property type="entry name" value="ATPase domain of HSP90 chaperone/DNA topoisomerase II/histidine kinase"/>
    <property type="match status" value="1"/>
</dbReference>
<dbReference type="GO" id="GO:0016301">
    <property type="term" value="F:kinase activity"/>
    <property type="evidence" value="ECO:0007669"/>
    <property type="project" value="UniProtKB-KW"/>
</dbReference>
<evidence type="ECO:0000256" key="8">
    <source>
        <dbReference type="ARBA" id="ARBA00022777"/>
    </source>
</evidence>
<evidence type="ECO:0000256" key="10">
    <source>
        <dbReference type="ARBA" id="ARBA00023012"/>
    </source>
</evidence>
<dbReference type="SMART" id="SM00304">
    <property type="entry name" value="HAMP"/>
    <property type="match status" value="1"/>
</dbReference>
<keyword evidence="11 12" id="KW-0472">Membrane</keyword>
<dbReference type="InterPro" id="IPR003660">
    <property type="entry name" value="HAMP_dom"/>
</dbReference>
<dbReference type="Pfam" id="PF06580">
    <property type="entry name" value="His_kinase"/>
    <property type="match status" value="1"/>
</dbReference>
<dbReference type="EC" id="2.7.13.3" evidence="3"/>
<evidence type="ECO:0000256" key="12">
    <source>
        <dbReference type="SAM" id="Phobius"/>
    </source>
</evidence>
<dbReference type="InterPro" id="IPR036890">
    <property type="entry name" value="HATPase_C_sf"/>
</dbReference>
<keyword evidence="6" id="KW-0808">Transferase</keyword>
<evidence type="ECO:0000313" key="16">
    <source>
        <dbReference type="Proteomes" id="UP001649230"/>
    </source>
</evidence>
<feature type="domain" description="HAMP" evidence="14">
    <location>
        <begin position="318"/>
        <end position="375"/>
    </location>
</feature>
<evidence type="ECO:0000256" key="9">
    <source>
        <dbReference type="ARBA" id="ARBA00022840"/>
    </source>
</evidence>
<dbReference type="PROSITE" id="PS50109">
    <property type="entry name" value="HIS_KIN"/>
    <property type="match status" value="1"/>
</dbReference>
<feature type="domain" description="Histidine kinase" evidence="13">
    <location>
        <begin position="487"/>
        <end position="597"/>
    </location>
</feature>
<keyword evidence="12" id="KW-0812">Transmembrane</keyword>
<dbReference type="RefSeq" id="WP_235119790.1">
    <property type="nucleotide sequence ID" value="NZ_CP090978.1"/>
</dbReference>
<keyword evidence="7" id="KW-0547">Nucleotide-binding</keyword>
<dbReference type="InterPro" id="IPR005467">
    <property type="entry name" value="His_kinase_dom"/>
</dbReference>
<dbReference type="Proteomes" id="UP001649230">
    <property type="component" value="Chromosome"/>
</dbReference>
<keyword evidence="12" id="KW-1133">Transmembrane helix</keyword>
<evidence type="ECO:0000256" key="1">
    <source>
        <dbReference type="ARBA" id="ARBA00000085"/>
    </source>
</evidence>